<name>A0A6I6DHE2_9FIRM</name>
<dbReference type="InterPro" id="IPR019301">
    <property type="entry name" value="Flagellar_prot_FlgJ_N"/>
</dbReference>
<dbReference type="AlphaFoldDB" id="A0A6I6DHE2"/>
<sequence>MKINSSLINTKINNIQSDSQSKNTKSEFKKLLNTEIEKDNKKELYKACQDLESVFVNKMFDSMRATIPRTDLMGNSFGLDVFESMLYEEYSKKISKQGSIGIADILYKQLSGKI</sequence>
<feature type="compositionally biased region" description="Polar residues" evidence="1">
    <location>
        <begin position="1"/>
        <end position="23"/>
    </location>
</feature>
<evidence type="ECO:0000313" key="4">
    <source>
        <dbReference type="Proteomes" id="UP000426444"/>
    </source>
</evidence>
<dbReference type="OrthoDB" id="9796740at2"/>
<proteinExistence type="predicted"/>
<protein>
    <recommendedName>
        <fullName evidence="2">Flagellar protein FlgJ N-terminal domain-containing protein</fullName>
    </recommendedName>
</protein>
<dbReference type="Pfam" id="PF10135">
    <property type="entry name" value="Rod-binding"/>
    <property type="match status" value="1"/>
</dbReference>
<evidence type="ECO:0000256" key="1">
    <source>
        <dbReference type="SAM" id="MobiDB-lite"/>
    </source>
</evidence>
<feature type="region of interest" description="Disordered" evidence="1">
    <location>
        <begin position="1"/>
        <end position="24"/>
    </location>
</feature>
<feature type="domain" description="Flagellar protein FlgJ N-terminal" evidence="2">
    <location>
        <begin position="62"/>
        <end position="109"/>
    </location>
</feature>
<dbReference type="EMBL" id="CP046457">
    <property type="protein sequence ID" value="QGT99703.1"/>
    <property type="molecule type" value="Genomic_DNA"/>
</dbReference>
<accession>A0A6I6DHE2</accession>
<keyword evidence="4" id="KW-1185">Reference proteome</keyword>
<organism evidence="3 4">
    <name type="scientific">Candidatus Syntrophocurvum alkaliphilum</name>
    <dbReference type="NCBI Taxonomy" id="2293317"/>
    <lineage>
        <taxon>Bacteria</taxon>
        <taxon>Bacillati</taxon>
        <taxon>Bacillota</taxon>
        <taxon>Clostridia</taxon>
        <taxon>Eubacteriales</taxon>
        <taxon>Syntrophomonadaceae</taxon>
        <taxon>Candidatus Syntrophocurvum</taxon>
    </lineage>
</organism>
<gene>
    <name evidence="3" type="ORF">SYNTR_1110</name>
</gene>
<dbReference type="KEGG" id="salq:SYNTR_1110"/>
<evidence type="ECO:0000313" key="3">
    <source>
        <dbReference type="EMBL" id="QGT99703.1"/>
    </source>
</evidence>
<evidence type="ECO:0000259" key="2">
    <source>
        <dbReference type="Pfam" id="PF10135"/>
    </source>
</evidence>
<dbReference type="Proteomes" id="UP000426444">
    <property type="component" value="Chromosome"/>
</dbReference>
<dbReference type="RefSeq" id="WP_156203576.1">
    <property type="nucleotide sequence ID" value="NZ_CP046457.1"/>
</dbReference>
<reference evidence="4" key="1">
    <citation type="journal article" date="2019" name="Microbiology">
        <title>Complete Genome Sequence of an Uncultured Bacterium of the Candidate Phylum Bipolaricaulota.</title>
        <authorList>
            <person name="Kadnikov V.V."/>
            <person name="Mardanov A.V."/>
            <person name="Beletsky A.V."/>
            <person name="Frank Y.A."/>
            <person name="Karnachuk O.V."/>
            <person name="Ravin N.V."/>
        </authorList>
    </citation>
    <scope>NUCLEOTIDE SEQUENCE [LARGE SCALE GENOMIC DNA]</scope>
</reference>